<evidence type="ECO:0000313" key="29">
    <source>
        <dbReference type="Proteomes" id="UP000308267"/>
    </source>
</evidence>
<dbReference type="EMBL" id="SJOL01001738">
    <property type="protein sequence ID" value="TGZ74514.1"/>
    <property type="molecule type" value="Genomic_DNA"/>
</dbReference>
<dbReference type="SUPFAM" id="SSF56112">
    <property type="entry name" value="Protein kinase-like (PK-like)"/>
    <property type="match status" value="1"/>
</dbReference>
<feature type="domain" description="CRIB" evidence="25">
    <location>
        <begin position="1644"/>
        <end position="1657"/>
    </location>
</feature>
<evidence type="ECO:0000259" key="27">
    <source>
        <dbReference type="PROSITE" id="PS51285"/>
    </source>
</evidence>
<evidence type="ECO:0000256" key="1">
    <source>
        <dbReference type="ARBA" id="ARBA00001946"/>
    </source>
</evidence>
<dbReference type="OrthoDB" id="2156623at2759"/>
<keyword evidence="6" id="KW-0723">Serine/threonine-protein kinase</keyword>
<evidence type="ECO:0000256" key="6">
    <source>
        <dbReference type="ARBA" id="ARBA00022527"/>
    </source>
</evidence>
<dbReference type="InterPro" id="IPR008271">
    <property type="entry name" value="Ser/Thr_kinase_AS"/>
</dbReference>
<comment type="catalytic activity">
    <reaction evidence="18">
        <text>L-seryl-[protein] + ATP = O-phospho-L-seryl-[protein] + ADP + H(+)</text>
        <dbReference type="Rhea" id="RHEA:17989"/>
        <dbReference type="Rhea" id="RHEA-COMP:9863"/>
        <dbReference type="Rhea" id="RHEA-COMP:11604"/>
        <dbReference type="ChEBI" id="CHEBI:15378"/>
        <dbReference type="ChEBI" id="CHEBI:29999"/>
        <dbReference type="ChEBI" id="CHEBI:30616"/>
        <dbReference type="ChEBI" id="CHEBI:83421"/>
        <dbReference type="ChEBI" id="CHEBI:456216"/>
        <dbReference type="EC" id="2.7.11.1"/>
    </reaction>
</comment>
<dbReference type="CDD" id="cd20809">
    <property type="entry name" value="C1_MRCK"/>
    <property type="match status" value="1"/>
</dbReference>
<dbReference type="SMART" id="SM00036">
    <property type="entry name" value="CNH"/>
    <property type="match status" value="1"/>
</dbReference>
<feature type="domain" description="CNH" evidence="26">
    <location>
        <begin position="1228"/>
        <end position="1510"/>
    </location>
</feature>
<comment type="catalytic activity">
    <reaction evidence="17">
        <text>L-threonyl-[protein] + ATP = O-phospho-L-threonyl-[protein] + ADP + H(+)</text>
        <dbReference type="Rhea" id="RHEA:46608"/>
        <dbReference type="Rhea" id="RHEA-COMP:11060"/>
        <dbReference type="Rhea" id="RHEA-COMP:11605"/>
        <dbReference type="ChEBI" id="CHEBI:15378"/>
        <dbReference type="ChEBI" id="CHEBI:30013"/>
        <dbReference type="ChEBI" id="CHEBI:30616"/>
        <dbReference type="ChEBI" id="CHEBI:61977"/>
        <dbReference type="ChEBI" id="CHEBI:456216"/>
        <dbReference type="EC" id="2.7.11.1"/>
    </reaction>
</comment>
<dbReference type="SMART" id="SM00109">
    <property type="entry name" value="C1"/>
    <property type="match status" value="1"/>
</dbReference>
<dbReference type="PANTHER" id="PTHR22988:SF66">
    <property type="entry name" value="SERINE_THREONINE-PROTEIN KINASE GENGHIS KHAN"/>
    <property type="match status" value="1"/>
</dbReference>
<keyword evidence="12" id="KW-0418">Kinase</keyword>
<evidence type="ECO:0000256" key="17">
    <source>
        <dbReference type="ARBA" id="ARBA00047899"/>
    </source>
</evidence>
<evidence type="ECO:0000256" key="21">
    <source>
        <dbReference type="SAM" id="MobiDB-lite"/>
    </source>
</evidence>
<evidence type="ECO:0000259" key="25">
    <source>
        <dbReference type="PROSITE" id="PS50108"/>
    </source>
</evidence>
<dbReference type="EC" id="2.7.11.1" evidence="4"/>
<dbReference type="GO" id="GO:0005737">
    <property type="term" value="C:cytoplasm"/>
    <property type="evidence" value="ECO:0007669"/>
    <property type="project" value="UniProtKB-SubCell"/>
</dbReference>
<evidence type="ECO:0000256" key="2">
    <source>
        <dbReference type="ARBA" id="ARBA00004496"/>
    </source>
</evidence>
<evidence type="ECO:0000259" key="23">
    <source>
        <dbReference type="PROSITE" id="PS50011"/>
    </source>
</evidence>
<keyword evidence="9" id="KW-0479">Metal-binding</keyword>
<feature type="domain" description="Protein kinase" evidence="23">
    <location>
        <begin position="81"/>
        <end position="350"/>
    </location>
</feature>
<gene>
    <name evidence="28" type="ORF">CRM22_000895</name>
</gene>
<dbReference type="PROSITE" id="PS00108">
    <property type="entry name" value="PROTEIN_KINASE_ST"/>
    <property type="match status" value="1"/>
</dbReference>
<feature type="region of interest" description="Disordered" evidence="21">
    <location>
        <begin position="1815"/>
        <end position="1838"/>
    </location>
</feature>
<dbReference type="Pfam" id="PF00069">
    <property type="entry name" value="Pkinase"/>
    <property type="match status" value="1"/>
</dbReference>
<keyword evidence="10 19" id="KW-0547">Nucleotide-binding</keyword>
<evidence type="ECO:0000256" key="8">
    <source>
        <dbReference type="ARBA" id="ARBA00022679"/>
    </source>
</evidence>
<dbReference type="Gene3D" id="3.30.60.20">
    <property type="match status" value="1"/>
</dbReference>
<dbReference type="InterPro" id="IPR001180">
    <property type="entry name" value="CNH_dom"/>
</dbReference>
<feature type="binding site" evidence="19">
    <location>
        <position position="110"/>
    </location>
    <ligand>
        <name>ATP</name>
        <dbReference type="ChEBI" id="CHEBI:30616"/>
    </ligand>
</feature>
<evidence type="ECO:0000256" key="5">
    <source>
        <dbReference type="ARBA" id="ARBA00022490"/>
    </source>
</evidence>
<evidence type="ECO:0000256" key="18">
    <source>
        <dbReference type="ARBA" id="ARBA00048679"/>
    </source>
</evidence>
<dbReference type="FunFam" id="1.10.510.10:FF:000014">
    <property type="entry name" value="Non-specific serine/threonine protein kinase"/>
    <property type="match status" value="1"/>
</dbReference>
<evidence type="ECO:0000256" key="13">
    <source>
        <dbReference type="ARBA" id="ARBA00022833"/>
    </source>
</evidence>
<dbReference type="PROSITE" id="PS50081">
    <property type="entry name" value="ZF_DAG_PE_2"/>
    <property type="match status" value="1"/>
</dbReference>
<feature type="compositionally biased region" description="Polar residues" evidence="21">
    <location>
        <begin position="1829"/>
        <end position="1838"/>
    </location>
</feature>
<feature type="coiled-coil region" evidence="20">
    <location>
        <begin position="855"/>
        <end position="910"/>
    </location>
</feature>
<dbReference type="PROSITE" id="PS51285">
    <property type="entry name" value="AGC_KINASE_CTER"/>
    <property type="match status" value="1"/>
</dbReference>
<dbReference type="STRING" id="147828.A0A4S2MD18"/>
<sequence>MPIGPRSLEERVAELTKLYSPGSSCSEPVVSIEYLLDTIVCLAYECRLPQLKSERNCAKFLSAVKQCVEKIESCWINRNEFETIRLIGSGAFGEVSVVRWRADGGVYALKSLHKFDMLKRSDRACFQEERDVMVKALVHKSPWIAKLHHAFQDDKFLYFLMDFYNGGDMLTMLSKFDDRIPENIARFYIAEMVLAINALHDLGYVHRDIKPDNVLIESSGHVVLADFGSCLKLGANGLVQNNTAVGTPDYISPEILRATEDGHGTYGVECDFWSLGVVIHELLFGETPFYSENLVETYSQIMNFEEHFRMPDDCPDVSENARDLIRRLICDRKRRLGRGGAHEFKEHPFFSEIRWDTIRQETPPYIPEVRCPEDTSNFDIAQTPRTHEGPPLGPMFRGCQVACIGFTFTNGSPLNELASASPVTTAQSLMDSCTVSKMITSTRPDFVESEESTEKPAVQSTMDSEHSKNLESQLQLVEQLRSQCREYELRIQQLEKTCSVSDVAHEDNSTQDSLYSETLKTQLADLQCQLDSLNDKYEQLGVSNRKAEETIIQLRTELTEQQETNCKLLANLRDFEEENEVLCKRAADAQSALRQLDAEQQELLSDLASLRAERVAHRQYGHNTEYESSGALIPIKNDSKAFSSTPASLDNVEHGQTSSHLSAYDRLHETETHYNLANERLATAKQELQSMKAARQAEQREWSRERESLGQQLQSAMVDRANALRELHALQANYSELEASILNWERRLYELKQWADDERVAKDKLHVFTCRVVSELEALRLACLGPEASLPAAEENMHYDYQPVCNGTNNVTNETISFGMDSPAASVTGDGTLDWRQRKSCKVNKMERSNLQVALNNEVRAREQAELRLQEVETKLKEVTDQLKMKETKIEEQERMLEAFNDQLLQVSNQASLLHMQNGVTDDVLSLSPHHVSNAEQTCRATESRRSLPLLSLDNLQHSTPAHRSSLDNSGSIAPSQYSSTSAHDFTLDSFTGPTKCRVCTSLILGQRFQGVRCQNCGFSCHQRCRHSAPVGCPAPLISAPNPGLDGIYGFGAVLESIVQMPKSGIIKRGWTRHYMFLTDMRLFVFDVTTENSVNGSFGSLSPSNPSFPWSRYPSPSNSVNNVSCVFTSNNPTRVIDLRSPGFSVTRVRDADVIHAKRNEISRILKITLDNRLPAAPLFLLFDTSHLCDRWLKAIDDAARLIQRNLRKIPDAECIQLQDVCDSSALLLKQIRCACVLDEHRVLIGSDEGLHVVDVKHGTIIRRGDKKPVFQIEALNEELQLVVVIQEKTRRLKLLLLATIEGISSEQIKVVDPKTCSQFVCGMSRSNTVCLLCAAGRRSVWVYEIARVRSRHRRVREILCPDNVQAVNIVRGGDWLCVGCPSYFALYHIWSEGPAQALLRTDLVDLDPTFAFFQQNAFDAYLGVQVDDNEFLLIFENCGIYVNTSRQRTRTDNLMWPAKLISTSPFAFTWPYLYVFTEVGLVVFNITSGLWVASLCGRQVRPLSSDAHLCLVQTVITPSPHTNMGTSDTSPSSKLSPPSESSSAQNAQRLVYLKPPMNCDSPPHETLSASQPKLLDLPESVGLNSYVPLTKSNRSTTQPVDGDGVSTEQLAPTVDRFSRFRPNTRHSGFYTQNAPPSNRLASLISGPSDFQHVVHWGPYSSGAFIDLGPAPGQPQPTEADRIARLKSVIEERYSRNRESSLGNTTRSPPLSMLTGFSSRPSGSLQMQQHSQQEDIPIRSATRMTMEKHETHNCDSIAPKRPLKFSHQCLRIRPLNLRSPLHNFLFDLGDTNARPITPPSSTQSPESHLRNPLAVTDRSCDGADHPSFESLPTPNLCASSNIEDTMMTLFSQLQSQQPDTQPPSLSDIPPIDRDPSTEISFG</sequence>
<dbReference type="InterPro" id="IPR011993">
    <property type="entry name" value="PH-like_dom_sf"/>
</dbReference>
<feature type="compositionally biased region" description="Polar residues" evidence="21">
    <location>
        <begin position="1851"/>
        <end position="1863"/>
    </location>
</feature>
<dbReference type="PROSITE" id="PS50219">
    <property type="entry name" value="CNH"/>
    <property type="match status" value="1"/>
</dbReference>
<name>A0A4S2MD18_OPIFE</name>
<evidence type="ECO:0000256" key="20">
    <source>
        <dbReference type="SAM" id="Coils"/>
    </source>
</evidence>
<dbReference type="InterPro" id="IPR011009">
    <property type="entry name" value="Kinase-like_dom_sf"/>
</dbReference>
<dbReference type="PROSITE" id="PS50108">
    <property type="entry name" value="CRIB"/>
    <property type="match status" value="1"/>
</dbReference>
<feature type="region of interest" description="Disordered" evidence="21">
    <location>
        <begin position="1851"/>
        <end position="1881"/>
    </location>
</feature>
<dbReference type="SMART" id="SM00233">
    <property type="entry name" value="PH"/>
    <property type="match status" value="1"/>
</dbReference>
<keyword evidence="5" id="KW-0963">Cytoplasm</keyword>
<dbReference type="SMART" id="SM00133">
    <property type="entry name" value="S_TK_X"/>
    <property type="match status" value="1"/>
</dbReference>
<dbReference type="InterPro" id="IPR046349">
    <property type="entry name" value="C1-like_sf"/>
</dbReference>
<comment type="similarity">
    <text evidence="3">Belongs to the protein kinase superfamily. AGC Ser/Thr protein kinase family. DMPK subfamily.</text>
</comment>
<evidence type="ECO:0000256" key="7">
    <source>
        <dbReference type="ARBA" id="ARBA00022553"/>
    </source>
</evidence>
<keyword evidence="29" id="KW-1185">Reference proteome</keyword>
<feature type="region of interest" description="Disordered" evidence="21">
    <location>
        <begin position="1520"/>
        <end position="1546"/>
    </location>
</feature>
<comment type="caution">
    <text evidence="28">The sequence shown here is derived from an EMBL/GenBank/DDBJ whole genome shotgun (WGS) entry which is preliminary data.</text>
</comment>
<dbReference type="GO" id="GO:0031032">
    <property type="term" value="P:actomyosin structure organization"/>
    <property type="evidence" value="ECO:0007669"/>
    <property type="project" value="TreeGrafter"/>
</dbReference>
<dbReference type="SUPFAM" id="SSF57889">
    <property type="entry name" value="Cysteine-rich domain"/>
    <property type="match status" value="1"/>
</dbReference>
<feature type="compositionally biased region" description="Low complexity" evidence="21">
    <location>
        <begin position="1527"/>
        <end position="1543"/>
    </location>
</feature>
<dbReference type="InterPro" id="IPR050839">
    <property type="entry name" value="Rho-assoc_Ser/Thr_Kinase"/>
</dbReference>
<dbReference type="InterPro" id="IPR002219">
    <property type="entry name" value="PKC_DAG/PE"/>
</dbReference>
<feature type="domain" description="PH" evidence="22">
    <location>
        <begin position="1052"/>
        <end position="1200"/>
    </location>
</feature>
<reference evidence="28 29" key="1">
    <citation type="journal article" date="2019" name="BMC Genomics">
        <title>New insights from Opisthorchis felineus genome: update on genomics of the epidemiologically important liver flukes.</title>
        <authorList>
            <person name="Ershov N.I."/>
            <person name="Mordvinov V.A."/>
            <person name="Prokhortchouk E.B."/>
            <person name="Pakharukova M.Y."/>
            <person name="Gunbin K.V."/>
            <person name="Ustyantsev K."/>
            <person name="Genaev M.A."/>
            <person name="Blinov A.G."/>
            <person name="Mazur A."/>
            <person name="Boulygina E."/>
            <person name="Tsygankova S."/>
            <person name="Khrameeva E."/>
            <person name="Chekanov N."/>
            <person name="Fan G."/>
            <person name="Xiao A."/>
            <person name="Zhang H."/>
            <person name="Xu X."/>
            <person name="Yang H."/>
            <person name="Solovyev V."/>
            <person name="Lee S.M."/>
            <person name="Liu X."/>
            <person name="Afonnikov D.A."/>
            <person name="Skryabin K.G."/>
        </authorList>
    </citation>
    <scope>NUCLEOTIDE SEQUENCE [LARGE SCALE GENOMIC DNA]</scope>
    <source>
        <strain evidence="28">AK-0245</strain>
        <tissue evidence="28">Whole organism</tissue>
    </source>
</reference>
<comment type="cofactor">
    <cofactor evidence="1">
        <name>Mg(2+)</name>
        <dbReference type="ChEBI" id="CHEBI:18420"/>
    </cofactor>
</comment>
<dbReference type="InterPro" id="IPR000095">
    <property type="entry name" value="CRIB_dom"/>
</dbReference>
<dbReference type="Gene3D" id="3.30.200.20">
    <property type="entry name" value="Phosphorylase Kinase, domain 1"/>
    <property type="match status" value="1"/>
</dbReference>
<feature type="coiled-coil region" evidence="20">
    <location>
        <begin position="667"/>
        <end position="747"/>
    </location>
</feature>
<dbReference type="InterPro" id="IPR017441">
    <property type="entry name" value="Protein_kinase_ATP_BS"/>
</dbReference>
<keyword evidence="15" id="KW-0460">Magnesium</keyword>
<keyword evidence="14 19" id="KW-0067">ATP-binding</keyword>
<dbReference type="InterPro" id="IPR000961">
    <property type="entry name" value="AGC-kinase_C"/>
</dbReference>
<evidence type="ECO:0000256" key="10">
    <source>
        <dbReference type="ARBA" id="ARBA00022741"/>
    </source>
</evidence>
<evidence type="ECO:0000259" key="26">
    <source>
        <dbReference type="PROSITE" id="PS50219"/>
    </source>
</evidence>
<dbReference type="GO" id="GO:0005524">
    <property type="term" value="F:ATP binding"/>
    <property type="evidence" value="ECO:0007669"/>
    <property type="project" value="UniProtKB-UniRule"/>
</dbReference>
<feature type="region of interest" description="Disordered" evidence="21">
    <location>
        <begin position="444"/>
        <end position="466"/>
    </location>
</feature>
<evidence type="ECO:0000256" key="11">
    <source>
        <dbReference type="ARBA" id="ARBA00022771"/>
    </source>
</evidence>
<feature type="domain" description="Phorbol-ester/DAG-type" evidence="24">
    <location>
        <begin position="983"/>
        <end position="1033"/>
    </location>
</feature>
<dbReference type="InterPro" id="IPR057529">
    <property type="entry name" value="MRCK/ROCK_PH"/>
</dbReference>
<dbReference type="PROSITE" id="PS50003">
    <property type="entry name" value="PH_DOMAIN"/>
    <property type="match status" value="1"/>
</dbReference>
<dbReference type="Pfam" id="PF00780">
    <property type="entry name" value="CNH"/>
    <property type="match status" value="1"/>
</dbReference>
<evidence type="ECO:0000256" key="14">
    <source>
        <dbReference type="ARBA" id="ARBA00022840"/>
    </source>
</evidence>
<dbReference type="PANTHER" id="PTHR22988">
    <property type="entry name" value="MYOTONIC DYSTROPHY S/T KINASE-RELATED"/>
    <property type="match status" value="1"/>
</dbReference>
<accession>A0A4S2MD18</accession>
<keyword evidence="8" id="KW-0808">Transferase</keyword>
<dbReference type="GO" id="GO:0004674">
    <property type="term" value="F:protein serine/threonine kinase activity"/>
    <property type="evidence" value="ECO:0007669"/>
    <property type="project" value="UniProtKB-KW"/>
</dbReference>
<organism evidence="28 29">
    <name type="scientific">Opisthorchis felineus</name>
    <dbReference type="NCBI Taxonomy" id="147828"/>
    <lineage>
        <taxon>Eukaryota</taxon>
        <taxon>Metazoa</taxon>
        <taxon>Spiralia</taxon>
        <taxon>Lophotrochozoa</taxon>
        <taxon>Platyhelminthes</taxon>
        <taxon>Trematoda</taxon>
        <taxon>Digenea</taxon>
        <taxon>Opisthorchiida</taxon>
        <taxon>Opisthorchiata</taxon>
        <taxon>Opisthorchiidae</taxon>
        <taxon>Opisthorchis</taxon>
    </lineage>
</organism>
<evidence type="ECO:0000256" key="4">
    <source>
        <dbReference type="ARBA" id="ARBA00012513"/>
    </source>
</evidence>
<dbReference type="Gene3D" id="2.30.29.30">
    <property type="entry name" value="Pleckstrin-homology domain (PH domain)/Phosphotyrosine-binding domain (PTB)"/>
    <property type="match status" value="1"/>
</dbReference>
<evidence type="ECO:0000256" key="16">
    <source>
        <dbReference type="ARBA" id="ARBA00023054"/>
    </source>
</evidence>
<keyword evidence="11" id="KW-0863">Zinc-finger</keyword>
<proteinExistence type="inferred from homology"/>
<dbReference type="Pfam" id="PF25346">
    <property type="entry name" value="PH_MRCK"/>
    <property type="match status" value="1"/>
</dbReference>
<keyword evidence="13" id="KW-0862">Zinc</keyword>
<evidence type="ECO:0000259" key="24">
    <source>
        <dbReference type="PROSITE" id="PS50081"/>
    </source>
</evidence>
<evidence type="ECO:0000259" key="22">
    <source>
        <dbReference type="PROSITE" id="PS50003"/>
    </source>
</evidence>
<dbReference type="PROSITE" id="PS50011">
    <property type="entry name" value="PROTEIN_KINASE_DOM"/>
    <property type="match status" value="1"/>
</dbReference>
<comment type="subcellular location">
    <subcellularLocation>
        <location evidence="2">Cytoplasm</location>
    </subcellularLocation>
</comment>
<feature type="compositionally biased region" description="Basic and acidic residues" evidence="21">
    <location>
        <begin position="1817"/>
        <end position="1826"/>
    </location>
</feature>
<protein>
    <recommendedName>
        <fullName evidence="4">non-specific serine/threonine protein kinase</fullName>
        <ecNumber evidence="4">2.7.11.1</ecNumber>
    </recommendedName>
</protein>
<evidence type="ECO:0000313" key="28">
    <source>
        <dbReference type="EMBL" id="TGZ74513.1"/>
    </source>
</evidence>
<dbReference type="InterPro" id="IPR001849">
    <property type="entry name" value="PH_domain"/>
</dbReference>
<feature type="domain" description="AGC-kinase C-terminal" evidence="27">
    <location>
        <begin position="351"/>
        <end position="418"/>
    </location>
</feature>
<dbReference type="EMBL" id="SJOL01001738">
    <property type="protein sequence ID" value="TGZ74513.1"/>
    <property type="molecule type" value="Genomic_DNA"/>
</dbReference>
<evidence type="ECO:0000256" key="12">
    <source>
        <dbReference type="ARBA" id="ARBA00022777"/>
    </source>
</evidence>
<dbReference type="Pfam" id="PF00130">
    <property type="entry name" value="C1_1"/>
    <property type="match status" value="1"/>
</dbReference>
<dbReference type="GO" id="GO:0005856">
    <property type="term" value="C:cytoskeleton"/>
    <property type="evidence" value="ECO:0007669"/>
    <property type="project" value="TreeGrafter"/>
</dbReference>
<dbReference type="FunFam" id="3.30.200.20:FF:000017">
    <property type="entry name" value="Non-specific serine/threonine protein kinase"/>
    <property type="match status" value="1"/>
</dbReference>
<keyword evidence="16 20" id="KW-0175">Coiled coil</keyword>
<dbReference type="GO" id="GO:0008270">
    <property type="term" value="F:zinc ion binding"/>
    <property type="evidence" value="ECO:0007669"/>
    <property type="project" value="UniProtKB-KW"/>
</dbReference>
<dbReference type="Gene3D" id="1.10.510.10">
    <property type="entry name" value="Transferase(Phosphotransferase) domain 1"/>
    <property type="match status" value="1"/>
</dbReference>
<evidence type="ECO:0000256" key="9">
    <source>
        <dbReference type="ARBA" id="ARBA00022723"/>
    </source>
</evidence>
<dbReference type="Proteomes" id="UP000308267">
    <property type="component" value="Unassembled WGS sequence"/>
</dbReference>
<dbReference type="InterPro" id="IPR000719">
    <property type="entry name" value="Prot_kinase_dom"/>
</dbReference>
<feature type="coiled-coil region" evidence="20">
    <location>
        <begin position="470"/>
        <end position="613"/>
    </location>
</feature>
<dbReference type="SMART" id="SM00220">
    <property type="entry name" value="S_TKc"/>
    <property type="match status" value="1"/>
</dbReference>
<dbReference type="PROSITE" id="PS00107">
    <property type="entry name" value="PROTEIN_KINASE_ATP"/>
    <property type="match status" value="1"/>
</dbReference>
<dbReference type="PROSITE" id="PS00479">
    <property type="entry name" value="ZF_DAG_PE_1"/>
    <property type="match status" value="1"/>
</dbReference>
<evidence type="ECO:0000256" key="3">
    <source>
        <dbReference type="ARBA" id="ARBA00005719"/>
    </source>
</evidence>
<keyword evidence="7" id="KW-0597">Phosphoprotein</keyword>
<evidence type="ECO:0000256" key="15">
    <source>
        <dbReference type="ARBA" id="ARBA00022842"/>
    </source>
</evidence>
<evidence type="ECO:0000256" key="19">
    <source>
        <dbReference type="PROSITE-ProRule" id="PRU10141"/>
    </source>
</evidence>